<comment type="caution">
    <text evidence="1">The sequence shown here is derived from an EMBL/GenBank/DDBJ whole genome shotgun (WGS) entry which is preliminary data.</text>
</comment>
<protein>
    <submittedName>
        <fullName evidence="1">Uncharacterized protein</fullName>
    </submittedName>
</protein>
<dbReference type="AlphaFoldDB" id="A0A833GXH2"/>
<dbReference type="Proteomes" id="UP000460298">
    <property type="component" value="Unassembled WGS sequence"/>
</dbReference>
<sequence length="109" mass="12791">MEVLPQESKVRVRFVYKDRSEDVLLRYEKRGNDRVVLFSSTGTEWSMRLVDGRNEFGESWDLVQNSSMEGATQTEVYVAHRREEPDSLDEWEWDTRRMMGVQTSAPGVE</sequence>
<reference evidence="1 2" key="1">
    <citation type="submission" date="2019-10" db="EMBL/GenBank/DDBJ databases">
        <title>Extracellular Electron Transfer in a Candidatus Methanoperedens spp. Enrichment Culture.</title>
        <authorList>
            <person name="Berger S."/>
            <person name="Rangel Shaw D."/>
            <person name="Berben T."/>
            <person name="In 'T Zandt M."/>
            <person name="Frank J."/>
            <person name="Reimann J."/>
            <person name="Jetten M.S.M."/>
            <person name="Welte C.U."/>
        </authorList>
    </citation>
    <scope>NUCLEOTIDE SEQUENCE [LARGE SCALE GENOMIC DNA]</scope>
    <source>
        <strain evidence="1">SB12</strain>
    </source>
</reference>
<accession>A0A833GXH2</accession>
<proteinExistence type="predicted"/>
<dbReference type="EMBL" id="WBUI01000038">
    <property type="protein sequence ID" value="KAB2929063.1"/>
    <property type="molecule type" value="Genomic_DNA"/>
</dbReference>
<organism evidence="1 2">
    <name type="scientific">Leptonema illini</name>
    <dbReference type="NCBI Taxonomy" id="183"/>
    <lineage>
        <taxon>Bacteria</taxon>
        <taxon>Pseudomonadati</taxon>
        <taxon>Spirochaetota</taxon>
        <taxon>Spirochaetia</taxon>
        <taxon>Leptospirales</taxon>
        <taxon>Leptospiraceae</taxon>
        <taxon>Leptonema</taxon>
    </lineage>
</organism>
<evidence type="ECO:0000313" key="1">
    <source>
        <dbReference type="EMBL" id="KAB2929063.1"/>
    </source>
</evidence>
<gene>
    <name evidence="1" type="ORF">F9K24_21100</name>
</gene>
<evidence type="ECO:0000313" key="2">
    <source>
        <dbReference type="Proteomes" id="UP000460298"/>
    </source>
</evidence>
<name>A0A833GXH2_9LEPT</name>